<evidence type="ECO:0000313" key="3">
    <source>
        <dbReference type="Proteomes" id="UP000276133"/>
    </source>
</evidence>
<accession>A0A3M7SBX4</accession>
<gene>
    <name evidence="2" type="ORF">BpHYR1_037095</name>
</gene>
<sequence length="66" mass="7634">MIFGTPKHLKFCETYFVPCCFIIKVKKLNFVNLINILLQAILMKAINYFASAMTMIMNKLSKNSKN</sequence>
<reference evidence="2 3" key="1">
    <citation type="journal article" date="2018" name="Sci. Rep.">
        <title>Genomic signatures of local adaptation to the degree of environmental predictability in rotifers.</title>
        <authorList>
            <person name="Franch-Gras L."/>
            <person name="Hahn C."/>
            <person name="Garcia-Roger E.M."/>
            <person name="Carmona M.J."/>
            <person name="Serra M."/>
            <person name="Gomez A."/>
        </authorList>
    </citation>
    <scope>NUCLEOTIDE SEQUENCE [LARGE SCALE GENOMIC DNA]</scope>
    <source>
        <strain evidence="2">HYR1</strain>
    </source>
</reference>
<feature type="transmembrane region" description="Helical" evidence="1">
    <location>
        <begin position="36"/>
        <end position="57"/>
    </location>
</feature>
<evidence type="ECO:0000256" key="1">
    <source>
        <dbReference type="SAM" id="Phobius"/>
    </source>
</evidence>
<name>A0A3M7SBX4_BRAPC</name>
<keyword evidence="3" id="KW-1185">Reference proteome</keyword>
<proteinExistence type="predicted"/>
<comment type="caution">
    <text evidence="2">The sequence shown here is derived from an EMBL/GenBank/DDBJ whole genome shotgun (WGS) entry which is preliminary data.</text>
</comment>
<evidence type="ECO:0000313" key="2">
    <source>
        <dbReference type="EMBL" id="RNA33155.1"/>
    </source>
</evidence>
<dbReference type="AlphaFoldDB" id="A0A3M7SBX4"/>
<organism evidence="2 3">
    <name type="scientific">Brachionus plicatilis</name>
    <name type="common">Marine rotifer</name>
    <name type="synonym">Brachionus muelleri</name>
    <dbReference type="NCBI Taxonomy" id="10195"/>
    <lineage>
        <taxon>Eukaryota</taxon>
        <taxon>Metazoa</taxon>
        <taxon>Spiralia</taxon>
        <taxon>Gnathifera</taxon>
        <taxon>Rotifera</taxon>
        <taxon>Eurotatoria</taxon>
        <taxon>Monogononta</taxon>
        <taxon>Pseudotrocha</taxon>
        <taxon>Ploima</taxon>
        <taxon>Brachionidae</taxon>
        <taxon>Brachionus</taxon>
    </lineage>
</organism>
<dbReference type="Proteomes" id="UP000276133">
    <property type="component" value="Unassembled WGS sequence"/>
</dbReference>
<protein>
    <submittedName>
        <fullName evidence="2">Uncharacterized protein</fullName>
    </submittedName>
</protein>
<keyword evidence="1" id="KW-0812">Transmembrane</keyword>
<keyword evidence="1" id="KW-0472">Membrane</keyword>
<keyword evidence="1" id="KW-1133">Transmembrane helix</keyword>
<dbReference type="EMBL" id="REGN01001679">
    <property type="protein sequence ID" value="RNA33155.1"/>
    <property type="molecule type" value="Genomic_DNA"/>
</dbReference>